<dbReference type="Ensembl" id="ENSOART00020079694.1">
    <property type="protein sequence ID" value="ENSOARP00020034881.1"/>
    <property type="gene ID" value="ENSOARG00020016429.2"/>
</dbReference>
<protein>
    <submittedName>
        <fullName evidence="1">Lemur tyrosine kinase 3</fullName>
    </submittedName>
</protein>
<accession>A0AC11CSS0</accession>
<reference evidence="1" key="1">
    <citation type="submission" date="2020-11" db="EMBL/GenBank/DDBJ databases">
        <authorList>
            <person name="Davenport K.M."/>
            <person name="Bickhart D.M."/>
            <person name="Smith T.P.L."/>
            <person name="Murdoch B.M."/>
            <person name="Rosen B.D."/>
        </authorList>
    </citation>
    <scope>NUCLEOTIDE SEQUENCE [LARGE SCALE GENOMIC DNA]</scope>
    <source>
        <strain evidence="1">OAR_USU_Benz2616</strain>
    </source>
</reference>
<sequence length="268" mass="27695">MPAPGALILLAAVSASGCLASPAHPDGFALGRAPLAPPYAVVLISCSGLLAFIFLLLTCLCCKRGDVGFKEFENPEGEDCSGEYTPPAEETSSSQSLPDVYILPLAEVSLPMPAPQPSHSDMTTPLGLSRQHLSYLQEIGSGWFGKRLPPHSIDHSASPSGSPRVRLSILPPVPASIGLWACDPGRDFLRLHPGPGGGEGTPSQRRASGAAQVHFRGTAVQELATPQRPPVPGRLRGDIALSADYGVLSTGGPEALPPGPAAPRGSVP</sequence>
<reference evidence="1" key="3">
    <citation type="submission" date="2025-09" db="UniProtKB">
        <authorList>
            <consortium name="Ensembl"/>
        </authorList>
    </citation>
    <scope>IDENTIFICATION</scope>
</reference>
<gene>
    <name evidence="1" type="primary">LMTK3</name>
</gene>
<reference evidence="1" key="2">
    <citation type="submission" date="2025-08" db="UniProtKB">
        <authorList>
            <consortium name="Ensembl"/>
        </authorList>
    </citation>
    <scope>IDENTIFICATION</scope>
</reference>
<proteinExistence type="predicted"/>
<evidence type="ECO:0000313" key="1">
    <source>
        <dbReference type="Ensembl" id="ENSOARP00020034881.1"/>
    </source>
</evidence>
<name>A0AC11CSS0_SHEEP</name>
<organism evidence="1">
    <name type="scientific">Ovis aries</name>
    <name type="common">Sheep</name>
    <dbReference type="NCBI Taxonomy" id="9940"/>
    <lineage>
        <taxon>Eukaryota</taxon>
        <taxon>Metazoa</taxon>
        <taxon>Chordata</taxon>
        <taxon>Craniata</taxon>
        <taxon>Vertebrata</taxon>
        <taxon>Euteleostomi</taxon>
        <taxon>Mammalia</taxon>
        <taxon>Eutheria</taxon>
        <taxon>Laurasiatheria</taxon>
        <taxon>Artiodactyla</taxon>
        <taxon>Ruminantia</taxon>
        <taxon>Pecora</taxon>
        <taxon>Bovidae</taxon>
        <taxon>Caprinae</taxon>
        <taxon>Ovis</taxon>
    </lineage>
</organism>